<name>A0A3E4NBX9_9BACE</name>
<reference evidence="2 5" key="2">
    <citation type="journal article" date="2019" name="Nat. Med.">
        <title>A library of human gut bacterial isolates paired with longitudinal multiomics data enables mechanistic microbiome research.</title>
        <authorList>
            <person name="Poyet M."/>
            <person name="Groussin M."/>
            <person name="Gibbons S.M."/>
            <person name="Avila-Pacheco J."/>
            <person name="Jiang X."/>
            <person name="Kearney S.M."/>
            <person name="Perrotta A.R."/>
            <person name="Berdy B."/>
            <person name="Zhao S."/>
            <person name="Lieberman T.D."/>
            <person name="Swanson P.K."/>
            <person name="Smith M."/>
            <person name="Roesemann S."/>
            <person name="Alexander J.E."/>
            <person name="Rich S.A."/>
            <person name="Livny J."/>
            <person name="Vlamakis H."/>
            <person name="Clish C."/>
            <person name="Bullock K."/>
            <person name="Deik A."/>
            <person name="Scott J."/>
            <person name="Pierce K.A."/>
            <person name="Xavier R.J."/>
            <person name="Alm E.J."/>
        </authorList>
    </citation>
    <scope>NUCLEOTIDE SEQUENCE [LARGE SCALE GENOMIC DNA]</scope>
    <source>
        <strain evidence="2 5">BIOML-A74</strain>
    </source>
</reference>
<dbReference type="AlphaFoldDB" id="A0A3E4NBX9"/>
<evidence type="ECO:0000313" key="3">
    <source>
        <dbReference type="EMBL" id="RGK60609.1"/>
    </source>
</evidence>
<dbReference type="Proteomes" id="UP000435059">
    <property type="component" value="Unassembled WGS sequence"/>
</dbReference>
<keyword evidence="1" id="KW-0472">Membrane</keyword>
<dbReference type="EMBL" id="WDES01000043">
    <property type="protein sequence ID" value="KAB6083281.1"/>
    <property type="molecule type" value="Genomic_DNA"/>
</dbReference>
<evidence type="ECO:0000313" key="4">
    <source>
        <dbReference type="Proteomes" id="UP000261210"/>
    </source>
</evidence>
<evidence type="ECO:0000313" key="5">
    <source>
        <dbReference type="Proteomes" id="UP000435059"/>
    </source>
</evidence>
<reference evidence="3 4" key="1">
    <citation type="submission" date="2018-08" db="EMBL/GenBank/DDBJ databases">
        <title>A genome reference for cultivated species of the human gut microbiota.</title>
        <authorList>
            <person name="Zou Y."/>
            <person name="Xue W."/>
            <person name="Luo G."/>
        </authorList>
    </citation>
    <scope>NUCLEOTIDE SEQUENCE [LARGE SCALE GENOMIC DNA]</scope>
    <source>
        <strain evidence="3 4">TF10-34</strain>
    </source>
</reference>
<keyword evidence="5" id="KW-1185">Reference proteome</keyword>
<accession>A0A3E4NBX9</accession>
<dbReference type="EMBL" id="QSQU01000021">
    <property type="protein sequence ID" value="RGK60609.1"/>
    <property type="molecule type" value="Genomic_DNA"/>
</dbReference>
<evidence type="ECO:0000256" key="1">
    <source>
        <dbReference type="SAM" id="Phobius"/>
    </source>
</evidence>
<dbReference type="Proteomes" id="UP000261210">
    <property type="component" value="Unassembled WGS sequence"/>
</dbReference>
<comment type="caution">
    <text evidence="3">The sequence shown here is derived from an EMBL/GenBank/DDBJ whole genome shotgun (WGS) entry which is preliminary data.</text>
</comment>
<dbReference type="RefSeq" id="WP_117611169.1">
    <property type="nucleotide sequence ID" value="NZ_CP103094.1"/>
</dbReference>
<keyword evidence="1" id="KW-1133">Transmembrane helix</keyword>
<gene>
    <name evidence="3" type="ORF">DXD03_14920</name>
    <name evidence="2" type="ORF">GA574_20575</name>
</gene>
<feature type="transmembrane region" description="Helical" evidence="1">
    <location>
        <begin position="6"/>
        <end position="28"/>
    </location>
</feature>
<evidence type="ECO:0000313" key="2">
    <source>
        <dbReference type="EMBL" id="KAB6083281.1"/>
    </source>
</evidence>
<protein>
    <submittedName>
        <fullName evidence="3">Uncharacterized protein</fullName>
    </submittedName>
</protein>
<sequence length="130" mass="15313">MEDLLILIAVISIIFGILQIILFCKIWGMTNDIRDLRSEFIGGTDQWTLRKAILKGDKNRIAELLFNDMFYRIKKYYNDSIPDPDGCKKKALEEQISSLKKEYKKKYIKYGIEFPEAIDKIEKQEDIENL</sequence>
<proteinExistence type="predicted"/>
<organism evidence="3 4">
    <name type="scientific">Bacteroides xylanisolvens</name>
    <dbReference type="NCBI Taxonomy" id="371601"/>
    <lineage>
        <taxon>Bacteria</taxon>
        <taxon>Pseudomonadati</taxon>
        <taxon>Bacteroidota</taxon>
        <taxon>Bacteroidia</taxon>
        <taxon>Bacteroidales</taxon>
        <taxon>Bacteroidaceae</taxon>
        <taxon>Bacteroides</taxon>
    </lineage>
</organism>
<keyword evidence="1" id="KW-0812">Transmembrane</keyword>